<keyword evidence="8" id="KW-1185">Reference proteome</keyword>
<sequence>MRLSLMLCKEEMFGSSPGYALRLLNGNKLTGSLPAELGYLSNLDRFQIDQNEISGQIPKSFSNLNKIKHIHFNNNSLSGQIPAELSNLSTLMHFQLDNNQFDGDIPSSYGNLSALVKISLRNCSLQGVLPDLSEYHVLAICKLFSYASLDLSRNSLTGSIPPNKLSDSYLCIVCPLLRIHAPRGRGNHASSSSVESVKTFVKPEEAARCVSARERLLVVMGKFLKRETGHSNYCWPSSADGDVRPWMLKKICKSPPPSKLSHMGEVLKIAEGAANMRRSRTQGELLHICMTFTEALKRLSRGRLGDMHMDGWWRTGSCAAHQAALVAQLKTSSF</sequence>
<dbReference type="SUPFAM" id="SSF52058">
    <property type="entry name" value="L domain-like"/>
    <property type="match status" value="1"/>
</dbReference>
<evidence type="ECO:0000313" key="7">
    <source>
        <dbReference type="EMBL" id="PWA89848.1"/>
    </source>
</evidence>
<reference evidence="7 8" key="1">
    <citation type="journal article" date="2018" name="Mol. Plant">
        <title>The genome of Artemisia annua provides insight into the evolution of Asteraceae family and artemisinin biosynthesis.</title>
        <authorList>
            <person name="Shen Q."/>
            <person name="Zhang L."/>
            <person name="Liao Z."/>
            <person name="Wang S."/>
            <person name="Yan T."/>
            <person name="Shi P."/>
            <person name="Liu M."/>
            <person name="Fu X."/>
            <person name="Pan Q."/>
            <person name="Wang Y."/>
            <person name="Lv Z."/>
            <person name="Lu X."/>
            <person name="Zhang F."/>
            <person name="Jiang W."/>
            <person name="Ma Y."/>
            <person name="Chen M."/>
            <person name="Hao X."/>
            <person name="Li L."/>
            <person name="Tang Y."/>
            <person name="Lv G."/>
            <person name="Zhou Y."/>
            <person name="Sun X."/>
            <person name="Brodelius P.E."/>
            <person name="Rose J.K.C."/>
            <person name="Tang K."/>
        </authorList>
    </citation>
    <scope>NUCLEOTIDE SEQUENCE [LARGE SCALE GENOMIC DNA]</scope>
    <source>
        <strain evidence="8">cv. Huhao1</strain>
        <tissue evidence="7">Leaf</tissue>
    </source>
</reference>
<dbReference type="Pfam" id="PF00560">
    <property type="entry name" value="LRR_1"/>
    <property type="match status" value="2"/>
</dbReference>
<keyword evidence="4" id="KW-0677">Repeat</keyword>
<keyword evidence="2" id="KW-0433">Leucine-rich repeat</keyword>
<proteinExistence type="predicted"/>
<comment type="subcellular location">
    <subcellularLocation>
        <location evidence="1">Membrane</location>
    </subcellularLocation>
</comment>
<dbReference type="InterPro" id="IPR032675">
    <property type="entry name" value="LRR_dom_sf"/>
</dbReference>
<accession>A0A2U1PVR4</accession>
<comment type="caution">
    <text evidence="7">The sequence shown here is derived from an EMBL/GenBank/DDBJ whole genome shotgun (WGS) entry which is preliminary data.</text>
</comment>
<dbReference type="EMBL" id="PKPP01000680">
    <property type="protein sequence ID" value="PWA89848.1"/>
    <property type="molecule type" value="Genomic_DNA"/>
</dbReference>
<evidence type="ECO:0000256" key="5">
    <source>
        <dbReference type="ARBA" id="ARBA00023136"/>
    </source>
</evidence>
<organism evidence="7 8">
    <name type="scientific">Artemisia annua</name>
    <name type="common">Sweet wormwood</name>
    <dbReference type="NCBI Taxonomy" id="35608"/>
    <lineage>
        <taxon>Eukaryota</taxon>
        <taxon>Viridiplantae</taxon>
        <taxon>Streptophyta</taxon>
        <taxon>Embryophyta</taxon>
        <taxon>Tracheophyta</taxon>
        <taxon>Spermatophyta</taxon>
        <taxon>Magnoliopsida</taxon>
        <taxon>eudicotyledons</taxon>
        <taxon>Gunneridae</taxon>
        <taxon>Pentapetalae</taxon>
        <taxon>asterids</taxon>
        <taxon>campanulids</taxon>
        <taxon>Asterales</taxon>
        <taxon>Asteraceae</taxon>
        <taxon>Asteroideae</taxon>
        <taxon>Anthemideae</taxon>
        <taxon>Artemisiinae</taxon>
        <taxon>Artemisia</taxon>
    </lineage>
</organism>
<dbReference type="GO" id="GO:0016301">
    <property type="term" value="F:kinase activity"/>
    <property type="evidence" value="ECO:0007669"/>
    <property type="project" value="UniProtKB-KW"/>
</dbReference>
<dbReference type="PANTHER" id="PTHR45974:SF216">
    <property type="entry name" value="PROTEIN KINASE DOMAIN-CONTAINING PROTEIN"/>
    <property type="match status" value="1"/>
</dbReference>
<evidence type="ECO:0000256" key="6">
    <source>
        <dbReference type="ARBA" id="ARBA00023180"/>
    </source>
</evidence>
<dbReference type="FunFam" id="3.80.10.10:FF:000041">
    <property type="entry name" value="LRR receptor-like serine/threonine-protein kinase ERECTA"/>
    <property type="match status" value="1"/>
</dbReference>
<evidence type="ECO:0000256" key="4">
    <source>
        <dbReference type="ARBA" id="ARBA00022737"/>
    </source>
</evidence>
<dbReference type="Gene3D" id="3.80.10.10">
    <property type="entry name" value="Ribonuclease Inhibitor"/>
    <property type="match status" value="1"/>
</dbReference>
<keyword evidence="7" id="KW-0418">Kinase</keyword>
<dbReference type="InterPro" id="IPR001611">
    <property type="entry name" value="Leu-rich_rpt"/>
</dbReference>
<evidence type="ECO:0000256" key="1">
    <source>
        <dbReference type="ARBA" id="ARBA00004370"/>
    </source>
</evidence>
<dbReference type="PANTHER" id="PTHR45974">
    <property type="entry name" value="RECEPTOR-LIKE PROTEIN 55"/>
    <property type="match status" value="1"/>
</dbReference>
<dbReference type="Proteomes" id="UP000245207">
    <property type="component" value="Unassembled WGS sequence"/>
</dbReference>
<evidence type="ECO:0000256" key="2">
    <source>
        <dbReference type="ARBA" id="ARBA00022614"/>
    </source>
</evidence>
<protein>
    <submittedName>
        <fullName evidence="7">Serine/threonine/dual specificity protein kinase, catalytic domain-containing protein</fullName>
    </submittedName>
</protein>
<keyword evidence="6" id="KW-0325">Glycoprotein</keyword>
<dbReference type="STRING" id="35608.A0A2U1PVR4"/>
<evidence type="ECO:0000313" key="8">
    <source>
        <dbReference type="Proteomes" id="UP000245207"/>
    </source>
</evidence>
<keyword evidence="5" id="KW-0472">Membrane</keyword>
<evidence type="ECO:0000256" key="3">
    <source>
        <dbReference type="ARBA" id="ARBA00022729"/>
    </source>
</evidence>
<dbReference type="AlphaFoldDB" id="A0A2U1PVR4"/>
<gene>
    <name evidence="7" type="ORF">CTI12_AA107440</name>
</gene>
<dbReference type="OrthoDB" id="1729115at2759"/>
<dbReference type="GO" id="GO:0016020">
    <property type="term" value="C:membrane"/>
    <property type="evidence" value="ECO:0007669"/>
    <property type="project" value="UniProtKB-SubCell"/>
</dbReference>
<keyword evidence="7" id="KW-0808">Transferase</keyword>
<name>A0A2U1PVR4_ARTAN</name>
<keyword evidence="3" id="KW-0732">Signal</keyword>